<reference evidence="2 3" key="1">
    <citation type="submission" date="2018-10" db="EMBL/GenBank/DDBJ databases">
        <authorList>
            <person name="Chen W.-M."/>
        </authorList>
    </citation>
    <scope>NUCLEOTIDE SEQUENCE [LARGE SCALE GENOMIC DNA]</scope>
    <source>
        <strain evidence="2 3">H-5</strain>
    </source>
</reference>
<dbReference type="RefSeq" id="WP_123237543.1">
    <property type="nucleotide sequence ID" value="NZ_RJVP01000004.1"/>
</dbReference>
<dbReference type="Gene3D" id="3.40.250.10">
    <property type="entry name" value="Rhodanese-like domain"/>
    <property type="match status" value="1"/>
</dbReference>
<dbReference type="AlphaFoldDB" id="A0A3N0UYY2"/>
<comment type="caution">
    <text evidence="2">The sequence shown here is derived from an EMBL/GenBank/DDBJ whole genome shotgun (WGS) entry which is preliminary data.</text>
</comment>
<name>A0A3N0UYY2_9PROT</name>
<dbReference type="SMART" id="SM00450">
    <property type="entry name" value="RHOD"/>
    <property type="match status" value="1"/>
</dbReference>
<dbReference type="PANTHER" id="PTHR44086:SF13">
    <property type="entry name" value="THIOSULFATE SULFURTRANSFERASE PSPE"/>
    <property type="match status" value="1"/>
</dbReference>
<dbReference type="GO" id="GO:0004792">
    <property type="term" value="F:thiosulfate-cyanide sulfurtransferase activity"/>
    <property type="evidence" value="ECO:0007669"/>
    <property type="project" value="TreeGrafter"/>
</dbReference>
<dbReference type="SUPFAM" id="SSF52821">
    <property type="entry name" value="Rhodanese/Cell cycle control phosphatase"/>
    <property type="match status" value="1"/>
</dbReference>
<sequence length="107" mass="11737">MSAYQEIEAEQLHQLLAVQKIQLVDVRNDDEVARGIIPGAQHITLANIPMKHEALLSEHVPLVFYCHSGIRSAHAASFLASKGREQVYNLRGGVLAWGKAGYAFGSK</sequence>
<dbReference type="Pfam" id="PF00581">
    <property type="entry name" value="Rhodanese"/>
    <property type="match status" value="1"/>
</dbReference>
<dbReference type="InterPro" id="IPR036873">
    <property type="entry name" value="Rhodanese-like_dom_sf"/>
</dbReference>
<dbReference type="InterPro" id="IPR001763">
    <property type="entry name" value="Rhodanese-like_dom"/>
</dbReference>
<evidence type="ECO:0000313" key="3">
    <source>
        <dbReference type="Proteomes" id="UP000275137"/>
    </source>
</evidence>
<dbReference type="Proteomes" id="UP000275137">
    <property type="component" value="Unassembled WGS sequence"/>
</dbReference>
<dbReference type="PANTHER" id="PTHR44086">
    <property type="entry name" value="THIOSULFATE SULFURTRANSFERASE RDL2, MITOCHONDRIAL-RELATED"/>
    <property type="match status" value="1"/>
</dbReference>
<feature type="domain" description="Rhodanese" evidence="1">
    <location>
        <begin position="17"/>
        <end position="106"/>
    </location>
</feature>
<evidence type="ECO:0000313" key="2">
    <source>
        <dbReference type="EMBL" id="ROH85769.1"/>
    </source>
</evidence>
<proteinExistence type="predicted"/>
<dbReference type="CDD" id="cd00158">
    <property type="entry name" value="RHOD"/>
    <property type="match status" value="1"/>
</dbReference>
<dbReference type="PROSITE" id="PS50206">
    <property type="entry name" value="RHODANESE_3"/>
    <property type="match status" value="1"/>
</dbReference>
<dbReference type="EMBL" id="RJVP01000004">
    <property type="protein sequence ID" value="ROH85769.1"/>
    <property type="molecule type" value="Genomic_DNA"/>
</dbReference>
<evidence type="ECO:0000259" key="1">
    <source>
        <dbReference type="PROSITE" id="PS50206"/>
    </source>
</evidence>
<protein>
    <submittedName>
        <fullName evidence="2">Rhodanese-like domain-containing protein</fullName>
    </submittedName>
</protein>
<organism evidence="2 3">
    <name type="scientific">Pseudomethylobacillus aquaticus</name>
    <dbReference type="NCBI Taxonomy" id="2676064"/>
    <lineage>
        <taxon>Bacteria</taxon>
        <taxon>Pseudomonadati</taxon>
        <taxon>Pseudomonadota</taxon>
        <taxon>Betaproteobacteria</taxon>
        <taxon>Nitrosomonadales</taxon>
        <taxon>Methylophilaceae</taxon>
        <taxon>Pseudomethylobacillus</taxon>
    </lineage>
</organism>
<keyword evidence="3" id="KW-1185">Reference proteome</keyword>
<gene>
    <name evidence="2" type="ORF">ED236_08475</name>
</gene>
<accession>A0A3N0UYY2</accession>